<sequence length="118" mass="14151">MAKDKKADKRLECDWKIASIESKSDELYLEEQKAQQALENFSTIMMSSFKQLQAIDDDINRRSHRQNAYSETQQKQKYISELIFQQQEALKAEYKKERLKLEAEREKLQKERDSLSWD</sequence>
<keyword evidence="3" id="KW-1185">Reference proteome</keyword>
<accession>A0ABV4D172</accession>
<evidence type="ECO:0000313" key="2">
    <source>
        <dbReference type="EMBL" id="MEY8443308.1"/>
    </source>
</evidence>
<dbReference type="RefSeq" id="WP_251712534.1">
    <property type="nucleotide sequence ID" value="NZ_CALPDE010000006.1"/>
</dbReference>
<reference evidence="2 3" key="1">
    <citation type="submission" date="2024-03" db="EMBL/GenBank/DDBJ databases">
        <title>Mouse gut bacterial collection (mGBC) of GemPharmatech.</title>
        <authorList>
            <person name="He Y."/>
            <person name="Dong L."/>
            <person name="Wu D."/>
            <person name="Gao X."/>
            <person name="Lin Z."/>
        </authorList>
    </citation>
    <scope>NUCLEOTIDE SEQUENCE [LARGE SCALE GENOMIC DNA]</scope>
    <source>
        <strain evidence="2 3">61-15</strain>
    </source>
</reference>
<proteinExistence type="predicted"/>
<evidence type="ECO:0000313" key="3">
    <source>
        <dbReference type="Proteomes" id="UP001565283"/>
    </source>
</evidence>
<dbReference type="EMBL" id="JBCLSH010000007">
    <property type="protein sequence ID" value="MEY8443308.1"/>
    <property type="molecule type" value="Genomic_DNA"/>
</dbReference>
<protein>
    <submittedName>
        <fullName evidence="2">Uncharacterized protein</fullName>
    </submittedName>
</protein>
<organism evidence="2 3">
    <name type="scientific">Lactococcus ileimucosae</name>
    <dbReference type="NCBI Taxonomy" id="2941329"/>
    <lineage>
        <taxon>Bacteria</taxon>
        <taxon>Bacillati</taxon>
        <taxon>Bacillota</taxon>
        <taxon>Bacilli</taxon>
        <taxon>Lactobacillales</taxon>
        <taxon>Streptococcaceae</taxon>
        <taxon>Lactococcus</taxon>
    </lineage>
</organism>
<name>A0ABV4D172_9LACT</name>
<gene>
    <name evidence="2" type="ORF">AALA52_03485</name>
</gene>
<evidence type="ECO:0000256" key="1">
    <source>
        <dbReference type="SAM" id="Coils"/>
    </source>
</evidence>
<comment type="caution">
    <text evidence="2">The sequence shown here is derived from an EMBL/GenBank/DDBJ whole genome shotgun (WGS) entry which is preliminary data.</text>
</comment>
<dbReference type="Proteomes" id="UP001565283">
    <property type="component" value="Unassembled WGS sequence"/>
</dbReference>
<feature type="coiled-coil region" evidence="1">
    <location>
        <begin position="84"/>
        <end position="118"/>
    </location>
</feature>
<keyword evidence="1" id="KW-0175">Coiled coil</keyword>